<sequence length="114" mass="13131">MNTIQRQQRAYQEALLVALRNELAERGVTAAFVIGDDDRPRVEVMDVHLVTRRVYVHLPFMWFYWGDQPDERVSCTDVPRAVARVQEAAAAGWNPGEQGEISFNLHQIAQAYRF</sequence>
<dbReference type="RefSeq" id="WP_185051087.1">
    <property type="nucleotide sequence ID" value="NZ_BAABIX010000053.1"/>
</dbReference>
<reference evidence="1 2" key="1">
    <citation type="submission" date="2020-08" db="EMBL/GenBank/DDBJ databases">
        <title>Genomic Encyclopedia of Type Strains, Phase IV (KMG-IV): sequencing the most valuable type-strain genomes for metagenomic binning, comparative biology and taxonomic classification.</title>
        <authorList>
            <person name="Goeker M."/>
        </authorList>
    </citation>
    <scope>NUCLEOTIDE SEQUENCE [LARGE SCALE GENOMIC DNA]</scope>
    <source>
        <strain evidence="1 2">DSM 45615</strain>
    </source>
</reference>
<dbReference type="EMBL" id="JACHGN010000007">
    <property type="protein sequence ID" value="MBB5134207.1"/>
    <property type="molecule type" value="Genomic_DNA"/>
</dbReference>
<accession>A0A840PAI1</accession>
<dbReference type="AlphaFoldDB" id="A0A840PAI1"/>
<name>A0A840PAI1_9ACTN</name>
<proteinExistence type="predicted"/>
<organism evidence="1 2">
    <name type="scientific">Thermocatellispora tengchongensis</name>
    <dbReference type="NCBI Taxonomy" id="1073253"/>
    <lineage>
        <taxon>Bacteria</taxon>
        <taxon>Bacillati</taxon>
        <taxon>Actinomycetota</taxon>
        <taxon>Actinomycetes</taxon>
        <taxon>Streptosporangiales</taxon>
        <taxon>Streptosporangiaceae</taxon>
        <taxon>Thermocatellispora</taxon>
    </lineage>
</organism>
<evidence type="ECO:0000313" key="1">
    <source>
        <dbReference type="EMBL" id="MBB5134207.1"/>
    </source>
</evidence>
<evidence type="ECO:0000313" key="2">
    <source>
        <dbReference type="Proteomes" id="UP000578449"/>
    </source>
</evidence>
<protein>
    <submittedName>
        <fullName evidence="1">Uncharacterized protein</fullName>
    </submittedName>
</protein>
<dbReference type="Proteomes" id="UP000578449">
    <property type="component" value="Unassembled WGS sequence"/>
</dbReference>
<gene>
    <name evidence="1" type="ORF">HNP84_003933</name>
</gene>
<comment type="caution">
    <text evidence="1">The sequence shown here is derived from an EMBL/GenBank/DDBJ whole genome shotgun (WGS) entry which is preliminary data.</text>
</comment>
<keyword evidence="2" id="KW-1185">Reference proteome</keyword>